<dbReference type="Gene3D" id="1.10.4080.10">
    <property type="entry name" value="ADP-ribosylation/Crystallin J1"/>
    <property type="match status" value="1"/>
</dbReference>
<name>A0ABX1CWK8_9SPHN</name>
<dbReference type="SUPFAM" id="SSF52799">
    <property type="entry name" value="(Phosphotyrosine protein) phosphatases II"/>
    <property type="match status" value="1"/>
</dbReference>
<dbReference type="InterPro" id="IPR000387">
    <property type="entry name" value="Tyr_Pase_dom"/>
</dbReference>
<gene>
    <name evidence="2" type="ORF">HBH26_17410</name>
</gene>
<dbReference type="SUPFAM" id="SSF101478">
    <property type="entry name" value="ADP-ribosylglycohydrolase"/>
    <property type="match status" value="1"/>
</dbReference>
<dbReference type="PROSITE" id="PS50056">
    <property type="entry name" value="TYR_PHOSPHATASE_2"/>
    <property type="match status" value="1"/>
</dbReference>
<dbReference type="InterPro" id="IPR036705">
    <property type="entry name" value="Ribosyl_crysJ1_sf"/>
</dbReference>
<evidence type="ECO:0000313" key="2">
    <source>
        <dbReference type="EMBL" id="NJR80360.1"/>
    </source>
</evidence>
<dbReference type="CDD" id="cd14505">
    <property type="entry name" value="CDKN3-like"/>
    <property type="match status" value="1"/>
</dbReference>
<dbReference type="Pfam" id="PF03747">
    <property type="entry name" value="ADP_ribosyl_GH"/>
    <property type="match status" value="1"/>
</dbReference>
<dbReference type="EMBL" id="JAAVJH010000016">
    <property type="protein sequence ID" value="NJR80360.1"/>
    <property type="molecule type" value="Genomic_DNA"/>
</dbReference>
<dbReference type="InterPro" id="IPR005502">
    <property type="entry name" value="Ribosyl_crysJ1"/>
</dbReference>
<dbReference type="PANTHER" id="PTHR16222:SF12">
    <property type="entry name" value="ADP-RIBOSYLGLYCOHYDROLASE-RELATED"/>
    <property type="match status" value="1"/>
</dbReference>
<dbReference type="InterPro" id="IPR029021">
    <property type="entry name" value="Prot-tyrosine_phosphatase-like"/>
</dbReference>
<dbReference type="Gene3D" id="3.90.190.10">
    <property type="entry name" value="Protein tyrosine phosphatase superfamily"/>
    <property type="match status" value="1"/>
</dbReference>
<dbReference type="InterPro" id="IPR050792">
    <property type="entry name" value="ADP-ribosylglycohydrolase"/>
</dbReference>
<dbReference type="RefSeq" id="WP_168135916.1">
    <property type="nucleotide sequence ID" value="NZ_JAAVJH010000016.1"/>
</dbReference>
<feature type="domain" description="Tyrosine specific protein phosphatases" evidence="1">
    <location>
        <begin position="123"/>
        <end position="173"/>
    </location>
</feature>
<dbReference type="Pfam" id="PF22785">
    <property type="entry name" value="Tc-R-P"/>
    <property type="match status" value="1"/>
</dbReference>
<dbReference type="PANTHER" id="PTHR16222">
    <property type="entry name" value="ADP-RIBOSYLGLYCOHYDROLASE"/>
    <property type="match status" value="1"/>
</dbReference>
<evidence type="ECO:0000259" key="1">
    <source>
        <dbReference type="PROSITE" id="PS50056"/>
    </source>
</evidence>
<organism evidence="2 3">
    <name type="scientific">Sphingomonas corticis</name>
    <dbReference type="NCBI Taxonomy" id="2722791"/>
    <lineage>
        <taxon>Bacteria</taxon>
        <taxon>Pseudomonadati</taxon>
        <taxon>Pseudomonadota</taxon>
        <taxon>Alphaproteobacteria</taxon>
        <taxon>Sphingomonadales</taxon>
        <taxon>Sphingomonadaceae</taxon>
        <taxon>Sphingomonas</taxon>
    </lineage>
</organism>
<accession>A0ABX1CWK8</accession>
<reference evidence="2 3" key="1">
    <citation type="submission" date="2020-03" db="EMBL/GenBank/DDBJ databases">
        <authorList>
            <person name="Wang L."/>
            <person name="He N."/>
            <person name="Li Y."/>
            <person name="Fang Y."/>
            <person name="Zhang F."/>
        </authorList>
    </citation>
    <scope>NUCLEOTIDE SEQUENCE [LARGE SCALE GENOMIC DNA]</scope>
    <source>
        <strain evidence="2 3">36D10-4-7</strain>
    </source>
</reference>
<dbReference type="Proteomes" id="UP000732399">
    <property type="component" value="Unassembled WGS sequence"/>
</dbReference>
<proteinExistence type="predicted"/>
<sequence>MTARTSRTHPLQIATIPVGEGAIGVSFCPGKQQCSAMSGVWARDLDVDLDAVKAWGAAAVVTLVEAHELAALKVERMGEAVTARGMRWFHLPIPDVTAPGPAFEEAWRRDGALIRQLLRQHERVFVHCKGGLGRAGTVAARLLVELDRASPDEAIALVRKARGAGAIETREQEAHVRSITPVQDAAITYTAGGSAVTSNASGSREDRAVGALLGLTVGDAVGTTLEFQPRDSYQPLTDMIGGGPFRLPVGVWTDDTSMALALADSLTAGGTLDPEDLMRRFVSWWREGSYSATGTCFDIGNAISAALARFERSGDPMAGSTDAMSAGNGSLMRLSPVAIWGVRAGEAATRAAAREQSATTHAAAACLDACEGYALILRAAILGAPFAEAVRVGEGVGADPIAAILAGGWRGKARGEIKSSGYVAHSLEAALWCVAKTENYRDAILLAANLGDDADTTAAITGQLAGALYGASGIPEDWRSKVAWGRRIASMALALLNGGN</sequence>
<evidence type="ECO:0000313" key="3">
    <source>
        <dbReference type="Proteomes" id="UP000732399"/>
    </source>
</evidence>
<comment type="caution">
    <text evidence="2">The sequence shown here is derived from an EMBL/GenBank/DDBJ whole genome shotgun (WGS) entry which is preliminary data.</text>
</comment>
<keyword evidence="3" id="KW-1185">Reference proteome</keyword>
<protein>
    <recommendedName>
        <fullName evidence="1">Tyrosine specific protein phosphatases domain-containing protein</fullName>
    </recommendedName>
</protein>